<feature type="transmembrane region" description="Helical" evidence="1">
    <location>
        <begin position="20"/>
        <end position="42"/>
    </location>
</feature>
<dbReference type="EMBL" id="CP000786">
    <property type="protein sequence ID" value="ABZ98527.1"/>
    <property type="molecule type" value="Genomic_DNA"/>
</dbReference>
<evidence type="ECO:0000313" key="3">
    <source>
        <dbReference type="Proteomes" id="UP000001847"/>
    </source>
</evidence>
<dbReference type="STRING" id="456481.LEPBI_I2438"/>
<protein>
    <submittedName>
        <fullName evidence="2">Uncharacterized protein</fullName>
    </submittedName>
</protein>
<keyword evidence="1" id="KW-0812">Transmembrane</keyword>
<keyword evidence="1" id="KW-1133">Transmembrane helix</keyword>
<dbReference type="KEGG" id="lbi:LEPBI_I2438"/>
<feature type="transmembrane region" description="Helical" evidence="1">
    <location>
        <begin position="146"/>
        <end position="166"/>
    </location>
</feature>
<feature type="transmembrane region" description="Helical" evidence="1">
    <location>
        <begin position="186"/>
        <end position="204"/>
    </location>
</feature>
<accession>B0SLE1</accession>
<dbReference type="BioCyc" id="LBIF456481:LEPBI_RS12035-MONOMER"/>
<dbReference type="AlphaFoldDB" id="B0SLE1"/>
<proteinExistence type="predicted"/>
<name>B0SLE1_LEPBP</name>
<evidence type="ECO:0000313" key="2">
    <source>
        <dbReference type="EMBL" id="ABZ98527.1"/>
    </source>
</evidence>
<evidence type="ECO:0000256" key="1">
    <source>
        <dbReference type="SAM" id="Phobius"/>
    </source>
</evidence>
<sequence>MDLNSKTESGNRQWMRPLVGVLLMLLPILFFYLNGVGATILCSKNHCQLDRKSFLGGSHDEFFISEILRIGYNSEGASQIRTGPSSYGDSGSDLEIHLNDGSSLRVFGTPVGYSFGNLEFRSLDSLRTNPIDQEIHLESYSYGGKLLFIGPTMGFIGYILILIGLVRPVTPDLQPKQLQKNRIYNLTLFSFTLTIVIFSYYILWNLGKSYLLSHFF</sequence>
<reference evidence="2 3" key="1">
    <citation type="journal article" date="2008" name="PLoS ONE">
        <title>Genome sequence of the saprophyte Leptospira biflexa provides insights into the evolution of Leptospira and the pathogenesis of leptospirosis.</title>
        <authorList>
            <person name="Picardeau M."/>
            <person name="Bulach D.M."/>
            <person name="Bouchier C."/>
            <person name="Zuerner R.L."/>
            <person name="Zidane N."/>
            <person name="Wilson P.J."/>
            <person name="Creno S."/>
            <person name="Kuczek E.S."/>
            <person name="Bommezzadri S."/>
            <person name="Davis J.C."/>
            <person name="McGrath A."/>
            <person name="Johnson M.J."/>
            <person name="Boursaux-Eude C."/>
            <person name="Seemann T."/>
            <person name="Rouy Z."/>
            <person name="Coppel R.L."/>
            <person name="Rood J.I."/>
            <person name="Lajus A."/>
            <person name="Davies J.K."/>
            <person name="Medigue C."/>
            <person name="Adler B."/>
        </authorList>
    </citation>
    <scope>NUCLEOTIDE SEQUENCE [LARGE SCALE GENOMIC DNA]</scope>
    <source>
        <strain evidence="3">Patoc 1 / ATCC 23582 / Paris</strain>
    </source>
</reference>
<dbReference type="OrthoDB" id="344739at2"/>
<dbReference type="HOGENOM" id="CLU_1276337_0_0_12"/>
<organism evidence="2 3">
    <name type="scientific">Leptospira biflexa serovar Patoc (strain Patoc 1 / ATCC 23582 / Paris)</name>
    <dbReference type="NCBI Taxonomy" id="456481"/>
    <lineage>
        <taxon>Bacteria</taxon>
        <taxon>Pseudomonadati</taxon>
        <taxon>Spirochaetota</taxon>
        <taxon>Spirochaetia</taxon>
        <taxon>Leptospirales</taxon>
        <taxon>Leptospiraceae</taxon>
        <taxon>Leptospira</taxon>
    </lineage>
</organism>
<keyword evidence="1" id="KW-0472">Membrane</keyword>
<dbReference type="Proteomes" id="UP000001847">
    <property type="component" value="Chromosome I"/>
</dbReference>
<gene>
    <name evidence="2" type="ordered locus">LEPBI_I2438</name>
</gene>
<keyword evidence="3" id="KW-1185">Reference proteome</keyword>